<proteinExistence type="predicted"/>
<dbReference type="AlphaFoldDB" id="A0A840K9Z3"/>
<feature type="signal peptide" evidence="1">
    <location>
        <begin position="1"/>
        <end position="20"/>
    </location>
</feature>
<keyword evidence="1" id="KW-0732">Signal</keyword>
<accession>A0A840K9Z3</accession>
<dbReference type="RefSeq" id="WP_184183952.1">
    <property type="nucleotide sequence ID" value="NZ_JACHLE010000001.1"/>
</dbReference>
<protein>
    <submittedName>
        <fullName evidence="2">Uncharacterized protein</fullName>
    </submittedName>
</protein>
<evidence type="ECO:0000313" key="3">
    <source>
        <dbReference type="Proteomes" id="UP000592180"/>
    </source>
</evidence>
<comment type="caution">
    <text evidence="2">The sequence shown here is derived from an EMBL/GenBank/DDBJ whole genome shotgun (WGS) entry which is preliminary data.</text>
</comment>
<evidence type="ECO:0000256" key="1">
    <source>
        <dbReference type="SAM" id="SignalP"/>
    </source>
</evidence>
<name>A0A840K9Z3_9FLAO</name>
<reference evidence="2 3" key="1">
    <citation type="submission" date="2020-08" db="EMBL/GenBank/DDBJ databases">
        <title>Functional genomics of gut bacteria from endangered species of beetles.</title>
        <authorList>
            <person name="Carlos-Shanley C."/>
        </authorList>
    </citation>
    <scope>NUCLEOTIDE SEQUENCE [LARGE SCALE GENOMIC DNA]</scope>
    <source>
        <strain evidence="2 3">S00151</strain>
    </source>
</reference>
<dbReference type="Proteomes" id="UP000592180">
    <property type="component" value="Unassembled WGS sequence"/>
</dbReference>
<gene>
    <name evidence="2" type="ORF">HNP38_000507</name>
</gene>
<feature type="chain" id="PRO_5032532638" evidence="1">
    <location>
        <begin position="21"/>
        <end position="166"/>
    </location>
</feature>
<keyword evidence="3" id="KW-1185">Reference proteome</keyword>
<dbReference type="EMBL" id="JACHLE010000001">
    <property type="protein sequence ID" value="MBB4805235.1"/>
    <property type="molecule type" value="Genomic_DNA"/>
</dbReference>
<organism evidence="2 3">
    <name type="scientific">Chryseobacterium defluvii</name>
    <dbReference type="NCBI Taxonomy" id="160396"/>
    <lineage>
        <taxon>Bacteria</taxon>
        <taxon>Pseudomonadati</taxon>
        <taxon>Bacteroidota</taxon>
        <taxon>Flavobacteriia</taxon>
        <taxon>Flavobacteriales</taxon>
        <taxon>Weeksellaceae</taxon>
        <taxon>Chryseobacterium group</taxon>
        <taxon>Chryseobacterium</taxon>
    </lineage>
</organism>
<sequence length="166" mass="19432">MKIKIINKFLSFLVIVLSLSFCTRLTSQSIDFDSVEFYKVKAHKPKYNSANTFKLKTIFGQTSQGDLNDDFPKRIRKIGYKRRVLDSETSDQILKIIERTQPGKYYTTVCRQIYRDILIYRKNGKVVKILKICTSCFANQLITVNDDTELLLIISEYENLRKLLEN</sequence>
<evidence type="ECO:0000313" key="2">
    <source>
        <dbReference type="EMBL" id="MBB4805235.1"/>
    </source>
</evidence>